<dbReference type="InterPro" id="IPR045174">
    <property type="entry name" value="Dof"/>
</dbReference>
<evidence type="ECO:0000256" key="2">
    <source>
        <dbReference type="ARBA" id="ARBA00022771"/>
    </source>
</evidence>
<dbReference type="EMBL" id="MJEQ01001036">
    <property type="protein sequence ID" value="OIT32549.1"/>
    <property type="molecule type" value="Genomic_DNA"/>
</dbReference>
<evidence type="ECO:0000256" key="7">
    <source>
        <dbReference type="ARBA" id="ARBA00023242"/>
    </source>
</evidence>
<dbReference type="InterPro" id="IPR003851">
    <property type="entry name" value="Znf_Dof"/>
</dbReference>
<keyword evidence="2 8" id="KW-0863">Zinc-finger</keyword>
<accession>A0A314KUW5</accession>
<evidence type="ECO:0000313" key="12">
    <source>
        <dbReference type="Proteomes" id="UP000187609"/>
    </source>
</evidence>
<feature type="compositionally biased region" description="Polar residues" evidence="9">
    <location>
        <begin position="128"/>
        <end position="138"/>
    </location>
</feature>
<dbReference type="OrthoDB" id="1927254at2759"/>
<feature type="compositionally biased region" description="Acidic residues" evidence="9">
    <location>
        <begin position="53"/>
        <end position="62"/>
    </location>
</feature>
<evidence type="ECO:0000256" key="5">
    <source>
        <dbReference type="ARBA" id="ARBA00023125"/>
    </source>
</evidence>
<feature type="region of interest" description="Disordered" evidence="9">
    <location>
        <begin position="373"/>
        <end position="421"/>
    </location>
</feature>
<dbReference type="STRING" id="49451.A0A314KUW5"/>
<dbReference type="PROSITE" id="PS50884">
    <property type="entry name" value="ZF_DOF_2"/>
    <property type="match status" value="1"/>
</dbReference>
<keyword evidence="12" id="KW-1185">Reference proteome</keyword>
<organism evidence="11 12">
    <name type="scientific">Nicotiana attenuata</name>
    <name type="common">Coyote tobacco</name>
    <dbReference type="NCBI Taxonomy" id="49451"/>
    <lineage>
        <taxon>Eukaryota</taxon>
        <taxon>Viridiplantae</taxon>
        <taxon>Streptophyta</taxon>
        <taxon>Embryophyta</taxon>
        <taxon>Tracheophyta</taxon>
        <taxon>Spermatophyta</taxon>
        <taxon>Magnoliopsida</taxon>
        <taxon>eudicotyledons</taxon>
        <taxon>Gunneridae</taxon>
        <taxon>Pentapetalae</taxon>
        <taxon>asterids</taxon>
        <taxon>lamiids</taxon>
        <taxon>Solanales</taxon>
        <taxon>Solanaceae</taxon>
        <taxon>Nicotianoideae</taxon>
        <taxon>Nicotianeae</taxon>
        <taxon>Nicotiana</taxon>
    </lineage>
</organism>
<keyword evidence="6" id="KW-0804">Transcription</keyword>
<evidence type="ECO:0000259" key="10">
    <source>
        <dbReference type="PROSITE" id="PS50884"/>
    </source>
</evidence>
<dbReference type="Proteomes" id="UP000187609">
    <property type="component" value="Unassembled WGS sequence"/>
</dbReference>
<feature type="compositionally biased region" description="Basic and acidic residues" evidence="9">
    <location>
        <begin position="107"/>
        <end position="119"/>
    </location>
</feature>
<evidence type="ECO:0000256" key="6">
    <source>
        <dbReference type="ARBA" id="ARBA00023163"/>
    </source>
</evidence>
<dbReference type="GO" id="GO:0005634">
    <property type="term" value="C:nucleus"/>
    <property type="evidence" value="ECO:0007669"/>
    <property type="project" value="UniProtKB-SubCell"/>
</dbReference>
<dbReference type="Gramene" id="OIT32549">
    <property type="protein sequence ID" value="OIT32549"/>
    <property type="gene ID" value="A4A49_13356"/>
</dbReference>
<dbReference type="GO" id="GO:0008270">
    <property type="term" value="F:zinc ion binding"/>
    <property type="evidence" value="ECO:0007669"/>
    <property type="project" value="UniProtKB-KW"/>
</dbReference>
<sequence>MTCDSEIKLFGKILPMVVSGEYSGIGRSTIDNRSSTGFDVDQYLEDNRTSSSENDEGSESIDYENQAADKDDIHITRELSEDKLEEEDQNQMMEISENPKTSSGSEKSTKSPTDEDHQTVRSSETENEPNTTDSQQTLLKKPDKILPCPRCNSTDTKFCYYNNNNVNQPRHFCRSCQRYWTAGGTMRNLPVGAGRRKNKNLASHYHHISIPDDVLLASRIESPNGFHHPMFKPNGTVLSFGPELPLCDSMASALNPAERRAPNVIPNGFYKQEHRNSSCKGGENGVDCSKGSSIKTSSMMVEGGNIKPHEAVMRNTNGFPSPAPCLHGVPFPFPWNAAVPMSAIYPFGFPMPFYPAPYWNCSVPPWTNPWLSQPSRTENEKVSGSDPNSPLGKHSREGDDPEGKEPVEQKSSKRSILVPKTLRIDDPDEAAKSSIWSTLGIKYDSASRGGFFKALQPKIDDKDHKDTTSPVLHANPAALSRSLVLQERT</sequence>
<dbReference type="GeneID" id="109207185"/>
<evidence type="ECO:0000256" key="3">
    <source>
        <dbReference type="ARBA" id="ARBA00022833"/>
    </source>
</evidence>
<keyword evidence="3" id="KW-0862">Zinc</keyword>
<feature type="region of interest" description="Disordered" evidence="9">
    <location>
        <begin position="460"/>
        <end position="489"/>
    </location>
</feature>
<evidence type="ECO:0000256" key="1">
    <source>
        <dbReference type="ARBA" id="ARBA00022723"/>
    </source>
</evidence>
<gene>
    <name evidence="11" type="primary">CDF3_0</name>
    <name evidence="11" type="ORF">A4A49_13356</name>
</gene>
<evidence type="ECO:0000256" key="9">
    <source>
        <dbReference type="SAM" id="MobiDB-lite"/>
    </source>
</evidence>
<feature type="domain" description="Dof-type" evidence="10">
    <location>
        <begin position="146"/>
        <end position="200"/>
    </location>
</feature>
<evidence type="ECO:0000256" key="4">
    <source>
        <dbReference type="ARBA" id="ARBA00023015"/>
    </source>
</evidence>
<feature type="region of interest" description="Disordered" evidence="9">
    <location>
        <begin position="25"/>
        <end position="141"/>
    </location>
</feature>
<dbReference type="PANTHER" id="PTHR31089">
    <property type="entry name" value="CYCLIC DOF FACTOR 2"/>
    <property type="match status" value="1"/>
</dbReference>
<dbReference type="PROSITE" id="PS01361">
    <property type="entry name" value="ZF_DOF_1"/>
    <property type="match status" value="1"/>
</dbReference>
<dbReference type="KEGG" id="nau:109207185"/>
<reference evidence="11" key="1">
    <citation type="submission" date="2016-11" db="EMBL/GenBank/DDBJ databases">
        <title>The genome of Nicotiana attenuata.</title>
        <authorList>
            <person name="Xu S."/>
            <person name="Brockmoeller T."/>
            <person name="Gaquerel E."/>
            <person name="Navarro A."/>
            <person name="Kuhl H."/>
            <person name="Gase K."/>
            <person name="Ling Z."/>
            <person name="Zhou W."/>
            <person name="Kreitzer C."/>
            <person name="Stanke M."/>
            <person name="Tang H."/>
            <person name="Lyons E."/>
            <person name="Pandey P."/>
            <person name="Pandey S.P."/>
            <person name="Timmermann B."/>
            <person name="Baldwin I.T."/>
        </authorList>
    </citation>
    <scope>NUCLEOTIDE SEQUENCE [LARGE SCALE GENOMIC DNA]</scope>
    <source>
        <strain evidence="11">UT</strain>
    </source>
</reference>
<feature type="compositionally biased region" description="Basic and acidic residues" evidence="9">
    <location>
        <begin position="394"/>
        <end position="411"/>
    </location>
</feature>
<keyword evidence="7 8" id="KW-0539">Nucleus</keyword>
<dbReference type="Pfam" id="PF02701">
    <property type="entry name" value="Zn_ribbon_Dof"/>
    <property type="match status" value="1"/>
</dbReference>
<feature type="compositionally biased region" description="Basic and acidic residues" evidence="9">
    <location>
        <begin position="67"/>
        <end position="82"/>
    </location>
</feature>
<dbReference type="AlphaFoldDB" id="A0A314KUW5"/>
<name>A0A314KUW5_NICAT</name>
<keyword evidence="5 8" id="KW-0238">DNA-binding</keyword>
<comment type="caution">
    <text evidence="11">The sequence shown here is derived from an EMBL/GenBank/DDBJ whole genome shotgun (WGS) entry which is preliminary data.</text>
</comment>
<evidence type="ECO:0000313" key="11">
    <source>
        <dbReference type="EMBL" id="OIT32549.1"/>
    </source>
</evidence>
<keyword evidence="4" id="KW-0805">Transcription regulation</keyword>
<dbReference type="PANTHER" id="PTHR31089:SF36">
    <property type="entry name" value="CYCLIC DOF FACTOR 3-LIKE"/>
    <property type="match status" value="1"/>
</dbReference>
<protein>
    <submittedName>
        <fullName evidence="11">Cyclic dof factor 3</fullName>
    </submittedName>
</protein>
<dbReference type="GO" id="GO:0003700">
    <property type="term" value="F:DNA-binding transcription factor activity"/>
    <property type="evidence" value="ECO:0007669"/>
    <property type="project" value="InterPro"/>
</dbReference>
<evidence type="ECO:0000256" key="8">
    <source>
        <dbReference type="PROSITE-ProRule" id="PRU00071"/>
    </source>
</evidence>
<comment type="subcellular location">
    <subcellularLocation>
        <location evidence="8">Nucleus</location>
    </subcellularLocation>
</comment>
<proteinExistence type="predicted"/>
<dbReference type="GO" id="GO:0003677">
    <property type="term" value="F:DNA binding"/>
    <property type="evidence" value="ECO:0007669"/>
    <property type="project" value="UniProtKB-UniRule"/>
</dbReference>
<keyword evidence="1" id="KW-0479">Metal-binding</keyword>